<dbReference type="PRINTS" id="PR00127">
    <property type="entry name" value="CLPPROTEASEP"/>
</dbReference>
<dbReference type="Proteomes" id="UP000063434">
    <property type="component" value="Unassembled WGS sequence"/>
</dbReference>
<keyword evidence="3 7" id="KW-0645">Protease</keyword>
<dbReference type="SUPFAM" id="SSF52096">
    <property type="entry name" value="ClpP/crotonase"/>
    <property type="match status" value="1"/>
</dbReference>
<comment type="similarity">
    <text evidence="1 6">Belongs to the peptidase S14 family.</text>
</comment>
<dbReference type="EMBL" id="LCYC01000058">
    <property type="protein sequence ID" value="KWV72167.1"/>
    <property type="molecule type" value="Genomic_DNA"/>
</dbReference>
<dbReference type="RefSeq" id="WP_060766224.1">
    <property type="nucleotide sequence ID" value="NZ_LCYC01000058.1"/>
</dbReference>
<dbReference type="GO" id="GO:0004252">
    <property type="term" value="F:serine-type endopeptidase activity"/>
    <property type="evidence" value="ECO:0007669"/>
    <property type="project" value="InterPro"/>
</dbReference>
<dbReference type="PANTHER" id="PTHR10381">
    <property type="entry name" value="ATP-DEPENDENT CLP PROTEASE PROTEOLYTIC SUBUNIT"/>
    <property type="match status" value="1"/>
</dbReference>
<gene>
    <name evidence="7" type="primary">clpP1</name>
    <name evidence="7" type="ORF">PFL603g_04708</name>
</gene>
<dbReference type="GO" id="GO:0009368">
    <property type="term" value="C:endopeptidase Clp complex"/>
    <property type="evidence" value="ECO:0007669"/>
    <property type="project" value="TreeGrafter"/>
</dbReference>
<reference evidence="7 8" key="1">
    <citation type="submission" date="2015-05" db="EMBL/GenBank/DDBJ databases">
        <title>A genomic and transcriptomic approach to investigate the blue pigment phenotype in Pseudomonas fluorescens.</title>
        <authorList>
            <person name="Andreani N.A."/>
            <person name="Cardazzo B."/>
        </authorList>
    </citation>
    <scope>NUCLEOTIDE SEQUENCE [LARGE SCALE GENOMIC DNA]</scope>
    <source>
        <strain evidence="7 8">Ps_40</strain>
    </source>
</reference>
<evidence type="ECO:0000256" key="2">
    <source>
        <dbReference type="ARBA" id="ARBA00022490"/>
    </source>
</evidence>
<keyword evidence="4 7" id="KW-0378">Hydrolase</keyword>
<name>A0A109KMY8_PSEFL</name>
<evidence type="ECO:0000313" key="7">
    <source>
        <dbReference type="EMBL" id="KWV72167.1"/>
    </source>
</evidence>
<comment type="caution">
    <text evidence="7">The sequence shown here is derived from an EMBL/GenBank/DDBJ whole genome shotgun (WGS) entry which is preliminary data.</text>
</comment>
<evidence type="ECO:0000256" key="1">
    <source>
        <dbReference type="ARBA" id="ARBA00007039"/>
    </source>
</evidence>
<proteinExistence type="inferred from homology"/>
<accession>A0A109KMY8</accession>
<sequence length="287" mass="30744">MPLNINARSFNCELSPRALDLWNPDLRAALEAGTDTITMYGIIGEDWYGEGVTLKRVDAALRAIGDKPVTVYINSPGGDMFEGIAIYNRLLEHSQDVTIKVLGLAASAASVIAMAGTKREVAKTAFLMIHNCWTYFAGNRHAIRELADTMEEFDRAMISLYADTSGQDEVAVEKMLDAETYMNGSNAVEKGFATGLISASEVEQAPSEESSQAHSARKLDAALAKSGMPRSERRKLISEIKTSTHIAAGGDTPRAVVPGKPSAALDVSAFEETASQASALRSLIPGC</sequence>
<evidence type="ECO:0000256" key="4">
    <source>
        <dbReference type="ARBA" id="ARBA00022801"/>
    </source>
</evidence>
<dbReference type="Pfam" id="PF00574">
    <property type="entry name" value="CLP_protease"/>
    <property type="match status" value="1"/>
</dbReference>
<dbReference type="GO" id="GO:0006515">
    <property type="term" value="P:protein quality control for misfolded or incompletely synthesized proteins"/>
    <property type="evidence" value="ECO:0007669"/>
    <property type="project" value="TreeGrafter"/>
</dbReference>
<dbReference type="NCBIfam" id="NF045542">
    <property type="entry name" value="Clp_rel_HeadMat"/>
    <property type="match status" value="1"/>
</dbReference>
<organism evidence="7 8">
    <name type="scientific">Pseudomonas fluorescens</name>
    <dbReference type="NCBI Taxonomy" id="294"/>
    <lineage>
        <taxon>Bacteria</taxon>
        <taxon>Pseudomonadati</taxon>
        <taxon>Pseudomonadota</taxon>
        <taxon>Gammaproteobacteria</taxon>
        <taxon>Pseudomonadales</taxon>
        <taxon>Pseudomonadaceae</taxon>
        <taxon>Pseudomonas</taxon>
    </lineage>
</organism>
<dbReference type="GO" id="GO:0004176">
    <property type="term" value="F:ATP-dependent peptidase activity"/>
    <property type="evidence" value="ECO:0007669"/>
    <property type="project" value="InterPro"/>
</dbReference>
<keyword evidence="5" id="KW-0720">Serine protease</keyword>
<evidence type="ECO:0000256" key="6">
    <source>
        <dbReference type="RuleBase" id="RU003567"/>
    </source>
</evidence>
<evidence type="ECO:0000313" key="8">
    <source>
        <dbReference type="Proteomes" id="UP000063434"/>
    </source>
</evidence>
<protein>
    <recommendedName>
        <fullName evidence="6">ATP-dependent Clp protease proteolytic subunit</fullName>
    </recommendedName>
</protein>
<keyword evidence="2" id="KW-0963">Cytoplasm</keyword>
<dbReference type="GO" id="GO:0051117">
    <property type="term" value="F:ATPase binding"/>
    <property type="evidence" value="ECO:0007669"/>
    <property type="project" value="TreeGrafter"/>
</dbReference>
<dbReference type="PATRIC" id="fig|294.195.peg.5035"/>
<dbReference type="InterPro" id="IPR001907">
    <property type="entry name" value="ClpP"/>
</dbReference>
<evidence type="ECO:0000256" key="3">
    <source>
        <dbReference type="ARBA" id="ARBA00022670"/>
    </source>
</evidence>
<dbReference type="AlphaFoldDB" id="A0A109KMY8"/>
<dbReference type="CDD" id="cd07016">
    <property type="entry name" value="S14_ClpP_1"/>
    <property type="match status" value="1"/>
</dbReference>
<dbReference type="PANTHER" id="PTHR10381:SF70">
    <property type="entry name" value="ATP-DEPENDENT CLP PROTEASE PROTEOLYTIC SUBUNIT"/>
    <property type="match status" value="1"/>
</dbReference>
<dbReference type="Gene3D" id="3.90.226.10">
    <property type="entry name" value="2-enoyl-CoA Hydratase, Chain A, domain 1"/>
    <property type="match status" value="1"/>
</dbReference>
<dbReference type="InterPro" id="IPR029045">
    <property type="entry name" value="ClpP/crotonase-like_dom_sf"/>
</dbReference>
<evidence type="ECO:0000256" key="5">
    <source>
        <dbReference type="ARBA" id="ARBA00022825"/>
    </source>
</evidence>
<dbReference type="InterPro" id="IPR023562">
    <property type="entry name" value="ClpP/TepA"/>
</dbReference>